<dbReference type="InterPro" id="IPR031316">
    <property type="entry name" value="FlgM_C"/>
</dbReference>
<feature type="domain" description="Anti-sigma-28 factor FlgM C-terminal" evidence="1">
    <location>
        <begin position="43"/>
        <end position="93"/>
    </location>
</feature>
<dbReference type="SUPFAM" id="SSF101498">
    <property type="entry name" value="Anti-sigma factor FlgM"/>
    <property type="match status" value="1"/>
</dbReference>
<dbReference type="Proteomes" id="UP000199024">
    <property type="component" value="Unassembled WGS sequence"/>
</dbReference>
<sequence>MNYSTGLNLQYFLGKVATADTTPADKASSVTGTATPATLQTNDQTQFSKASGLLVEALSGPDARMPRVLALSSAIAAGTYQVSSQDVAGKMLDALLQ</sequence>
<evidence type="ECO:0000313" key="3">
    <source>
        <dbReference type="Proteomes" id="UP000199024"/>
    </source>
</evidence>
<dbReference type="OrthoDB" id="122850at2"/>
<protein>
    <submittedName>
        <fullName evidence="2">Anti-sigma-28 factor, FlgM family</fullName>
    </submittedName>
</protein>
<reference evidence="2 3" key="1">
    <citation type="submission" date="2016-10" db="EMBL/GenBank/DDBJ databases">
        <authorList>
            <person name="de Groot N.N."/>
        </authorList>
    </citation>
    <scope>NUCLEOTIDE SEQUENCE [LARGE SCALE GENOMIC DNA]</scope>
    <source>
        <strain evidence="2 3">DSM 21001</strain>
    </source>
</reference>
<name>A0A1I6MSK7_9BACT</name>
<dbReference type="STRING" id="474950.SAMN05421771_3540"/>
<accession>A0A1I6MSK7</accession>
<gene>
    <name evidence="2" type="ORF">SAMN05421771_3540</name>
</gene>
<dbReference type="EMBL" id="FOZL01000001">
    <property type="protein sequence ID" value="SFS18702.1"/>
    <property type="molecule type" value="Genomic_DNA"/>
</dbReference>
<evidence type="ECO:0000313" key="2">
    <source>
        <dbReference type="EMBL" id="SFS18702.1"/>
    </source>
</evidence>
<organism evidence="2 3">
    <name type="scientific">Granulicella pectinivorans</name>
    <dbReference type="NCBI Taxonomy" id="474950"/>
    <lineage>
        <taxon>Bacteria</taxon>
        <taxon>Pseudomonadati</taxon>
        <taxon>Acidobacteriota</taxon>
        <taxon>Terriglobia</taxon>
        <taxon>Terriglobales</taxon>
        <taxon>Acidobacteriaceae</taxon>
        <taxon>Granulicella</taxon>
    </lineage>
</organism>
<keyword evidence="3" id="KW-1185">Reference proteome</keyword>
<evidence type="ECO:0000259" key="1">
    <source>
        <dbReference type="Pfam" id="PF04316"/>
    </source>
</evidence>
<dbReference type="RefSeq" id="WP_089841160.1">
    <property type="nucleotide sequence ID" value="NZ_FOZL01000001.1"/>
</dbReference>
<dbReference type="AlphaFoldDB" id="A0A1I6MSK7"/>
<dbReference type="InterPro" id="IPR035890">
    <property type="entry name" value="Anti-sigma-28_factor_FlgM_sf"/>
</dbReference>
<proteinExistence type="predicted"/>
<dbReference type="Pfam" id="PF04316">
    <property type="entry name" value="FlgM"/>
    <property type="match status" value="1"/>
</dbReference>